<feature type="compositionally biased region" description="Pro residues" evidence="18">
    <location>
        <begin position="797"/>
        <end position="813"/>
    </location>
</feature>
<dbReference type="OrthoDB" id="9766909at2"/>
<keyword evidence="14" id="KW-0511">Multifunctional enzyme</keyword>
<dbReference type="PANTHER" id="PTHR32282">
    <property type="entry name" value="BINDING PROTEIN TRANSPEPTIDASE, PUTATIVE-RELATED"/>
    <property type="match status" value="1"/>
</dbReference>
<evidence type="ECO:0000256" key="11">
    <source>
        <dbReference type="ARBA" id="ARBA00022984"/>
    </source>
</evidence>
<keyword evidence="15" id="KW-0961">Cell wall biogenesis/degradation</keyword>
<sequence>MNQPEERNQTGNAGRSRTGVGKGKRNGGGKSKGPRKGRGRRALIWIFFVVLFAVVCAVVGYLLIILNGQRILSANINKLNLDEASIIYDRDGKEVSKLYTPEGNREFVSITKIPKIVQNAFVATEDKRFYEHSGIDLLGIGRALVKDVIARSAVEGASTITQQLAKNLFLNADKTAFRKGTEASIALALEQQKSKEEILELYLNRIYFGKGQYGLMTAAKFYFGVSDLDKLELWQVATLAGIPKAPGTYNPVSNPEKSKERRGVVLKLMLDQGLITEAERAEAADVDYEPKGTAASKDAKYLTYLDFVLDEAQERTGLSEEELRSAGYKITTTINTKAQLAMEKEFANADRFEKGPDERIVQGAMVIMDQHDGSLIAMVGGRNYEKTGTNRVVEKRQPGSSFKPIMDYGPAIETGDFFPWSIVQDVKQCFGNGTYCPSNSNGNYLGAIPMRQAIKESRNVSAVWLLNEIGISKGLAFANNLGIKLEKEDRNLATALGGLTKGVTPLEMVRAYGAFANGGKLEDPHSIMMIKNSKDQVIYQYDESSAKQVMDEKTAYYVRDLLQGVVQKGGTGVSAAISGRTVAGKTGTTQAGIPNYRTSKNRDNWFVGFTPEWTAAVWMGYDKTDKEHLLSKSSSQAAKMFSAVMSKALEGIKKQSFPIPSGLEEAQKLPGVSGFMAAYSPESVSVELTWSPVTGEGITYKIYRKGDGEAEARLMAETAEPAYDDFAILPDRKFTYYVTAYQASKKLESNPSEQLTVTITTGMESSPPPDEGNGGITPPDDGGVETPPIEIVVPGASPTPSPTPTPTPTPPAGDLPGMAPGESTSPSP</sequence>
<dbReference type="Pfam" id="PF00905">
    <property type="entry name" value="Transpeptidase"/>
    <property type="match status" value="1"/>
</dbReference>
<feature type="domain" description="Glycosyl transferase family 51" evidence="21">
    <location>
        <begin position="92"/>
        <end position="269"/>
    </location>
</feature>
<evidence type="ECO:0000256" key="18">
    <source>
        <dbReference type="SAM" id="MobiDB-lite"/>
    </source>
</evidence>
<evidence type="ECO:0000256" key="4">
    <source>
        <dbReference type="ARBA" id="ARBA00022645"/>
    </source>
</evidence>
<dbReference type="SUPFAM" id="SSF49265">
    <property type="entry name" value="Fibronectin type III"/>
    <property type="match status" value="1"/>
</dbReference>
<keyword evidence="6" id="KW-0328">Glycosyltransferase</keyword>
<dbReference type="FunFam" id="1.10.3810.10:FF:000001">
    <property type="entry name" value="Penicillin-binding protein 1A"/>
    <property type="match status" value="1"/>
</dbReference>
<accession>A0A494Y8H9</accession>
<comment type="similarity">
    <text evidence="2">In the N-terminal section; belongs to the glycosyltransferase 51 family.</text>
</comment>
<dbReference type="Gene3D" id="1.10.3810.10">
    <property type="entry name" value="Biosynthetic peptidoglycan transglycosylase-like"/>
    <property type="match status" value="1"/>
</dbReference>
<dbReference type="InterPro" id="IPR036950">
    <property type="entry name" value="PBP_transglycosylase"/>
</dbReference>
<dbReference type="Proteomes" id="UP000282076">
    <property type="component" value="Unassembled WGS sequence"/>
</dbReference>
<feature type="domain" description="Penicillin-binding protein transpeptidase" evidence="20">
    <location>
        <begin position="363"/>
        <end position="645"/>
    </location>
</feature>
<evidence type="ECO:0000256" key="12">
    <source>
        <dbReference type="ARBA" id="ARBA00022989"/>
    </source>
</evidence>
<dbReference type="InterPro" id="IPR036116">
    <property type="entry name" value="FN3_sf"/>
</dbReference>
<reference evidence="22 23" key="1">
    <citation type="submission" date="2018-10" db="EMBL/GenBank/DDBJ databases">
        <title>Cohnella sp. M2MS4P-1, whole genome shotgun sequence.</title>
        <authorList>
            <person name="Tuo L."/>
        </authorList>
    </citation>
    <scope>NUCLEOTIDE SEQUENCE [LARGE SCALE GENOMIC DNA]</scope>
    <source>
        <strain evidence="22 23">M2MS4P-1</strain>
    </source>
</reference>
<organism evidence="22 23">
    <name type="scientific">Cohnella endophytica</name>
    <dbReference type="NCBI Taxonomy" id="2419778"/>
    <lineage>
        <taxon>Bacteria</taxon>
        <taxon>Bacillati</taxon>
        <taxon>Bacillota</taxon>
        <taxon>Bacilli</taxon>
        <taxon>Bacillales</taxon>
        <taxon>Paenibacillaceae</taxon>
        <taxon>Cohnella</taxon>
    </lineage>
</organism>
<keyword evidence="10" id="KW-0133">Cell shape</keyword>
<evidence type="ECO:0000256" key="17">
    <source>
        <dbReference type="ARBA" id="ARBA00049902"/>
    </source>
</evidence>
<dbReference type="EMBL" id="RBZM01000002">
    <property type="protein sequence ID" value="RKP56943.1"/>
    <property type="molecule type" value="Genomic_DNA"/>
</dbReference>
<dbReference type="InterPro" id="IPR013783">
    <property type="entry name" value="Ig-like_fold"/>
</dbReference>
<comment type="caution">
    <text evidence="22">The sequence shown here is derived from an EMBL/GenBank/DDBJ whole genome shotgun (WGS) entry which is preliminary data.</text>
</comment>
<dbReference type="InterPro" id="IPR050396">
    <property type="entry name" value="Glycosyltr_51/Transpeptidase"/>
</dbReference>
<evidence type="ECO:0000256" key="2">
    <source>
        <dbReference type="ARBA" id="ARBA00007739"/>
    </source>
</evidence>
<evidence type="ECO:0000256" key="19">
    <source>
        <dbReference type="SAM" id="Phobius"/>
    </source>
</evidence>
<name>A0A494Y8H9_9BACL</name>
<dbReference type="InterPro" id="IPR012338">
    <property type="entry name" value="Beta-lactam/transpept-like"/>
</dbReference>
<keyword evidence="13 19" id="KW-0472">Membrane</keyword>
<evidence type="ECO:0000256" key="10">
    <source>
        <dbReference type="ARBA" id="ARBA00022960"/>
    </source>
</evidence>
<evidence type="ECO:0000256" key="6">
    <source>
        <dbReference type="ARBA" id="ARBA00022676"/>
    </source>
</evidence>
<feature type="region of interest" description="Disordered" evidence="18">
    <location>
        <begin position="1"/>
        <end position="37"/>
    </location>
</feature>
<dbReference type="GO" id="GO:0071555">
    <property type="term" value="P:cell wall organization"/>
    <property type="evidence" value="ECO:0007669"/>
    <property type="project" value="UniProtKB-KW"/>
</dbReference>
<keyword evidence="9" id="KW-0378">Hydrolase</keyword>
<evidence type="ECO:0000256" key="5">
    <source>
        <dbReference type="ARBA" id="ARBA00022670"/>
    </source>
</evidence>
<comment type="similarity">
    <text evidence="1">In the C-terminal section; belongs to the transpeptidase family.</text>
</comment>
<dbReference type="GO" id="GO:0008360">
    <property type="term" value="P:regulation of cell shape"/>
    <property type="evidence" value="ECO:0007669"/>
    <property type="project" value="UniProtKB-KW"/>
</dbReference>
<comment type="catalytic activity">
    <reaction evidence="17">
        <text>[GlcNAc-(1-&gt;4)-Mur2Ac(oyl-L-Ala-gamma-D-Glu-L-Lys-D-Ala-D-Ala)](n)-di-trans,octa-cis-undecaprenyl diphosphate + beta-D-GlcNAc-(1-&gt;4)-Mur2Ac(oyl-L-Ala-gamma-D-Glu-L-Lys-D-Ala-D-Ala)-di-trans,octa-cis-undecaprenyl diphosphate = [GlcNAc-(1-&gt;4)-Mur2Ac(oyl-L-Ala-gamma-D-Glu-L-Lys-D-Ala-D-Ala)](n+1)-di-trans,octa-cis-undecaprenyl diphosphate + di-trans,octa-cis-undecaprenyl diphosphate + H(+)</text>
        <dbReference type="Rhea" id="RHEA:23708"/>
        <dbReference type="Rhea" id="RHEA-COMP:9602"/>
        <dbReference type="Rhea" id="RHEA-COMP:9603"/>
        <dbReference type="ChEBI" id="CHEBI:15378"/>
        <dbReference type="ChEBI" id="CHEBI:58405"/>
        <dbReference type="ChEBI" id="CHEBI:60033"/>
        <dbReference type="ChEBI" id="CHEBI:78435"/>
        <dbReference type="EC" id="2.4.99.28"/>
    </reaction>
</comment>
<dbReference type="SUPFAM" id="SSF53955">
    <property type="entry name" value="Lysozyme-like"/>
    <property type="match status" value="1"/>
</dbReference>
<proteinExistence type="inferred from homology"/>
<keyword evidence="7" id="KW-0808">Transferase</keyword>
<evidence type="ECO:0000313" key="22">
    <source>
        <dbReference type="EMBL" id="RKP56943.1"/>
    </source>
</evidence>
<feature type="compositionally biased region" description="Basic residues" evidence="18">
    <location>
        <begin position="22"/>
        <end position="37"/>
    </location>
</feature>
<evidence type="ECO:0000256" key="14">
    <source>
        <dbReference type="ARBA" id="ARBA00023268"/>
    </source>
</evidence>
<feature type="transmembrane region" description="Helical" evidence="19">
    <location>
        <begin position="42"/>
        <end position="66"/>
    </location>
</feature>
<evidence type="ECO:0000256" key="16">
    <source>
        <dbReference type="ARBA" id="ARBA00034000"/>
    </source>
</evidence>
<dbReference type="GO" id="GO:0008658">
    <property type="term" value="F:penicillin binding"/>
    <property type="evidence" value="ECO:0007669"/>
    <property type="project" value="InterPro"/>
</dbReference>
<dbReference type="RefSeq" id="WP_120974559.1">
    <property type="nucleotide sequence ID" value="NZ_RBZM01000002.1"/>
</dbReference>
<evidence type="ECO:0000256" key="13">
    <source>
        <dbReference type="ARBA" id="ARBA00023136"/>
    </source>
</evidence>
<dbReference type="GO" id="GO:0008955">
    <property type="term" value="F:peptidoglycan glycosyltransferase activity"/>
    <property type="evidence" value="ECO:0007669"/>
    <property type="project" value="UniProtKB-EC"/>
</dbReference>
<evidence type="ECO:0000313" key="23">
    <source>
        <dbReference type="Proteomes" id="UP000282076"/>
    </source>
</evidence>
<evidence type="ECO:0000256" key="15">
    <source>
        <dbReference type="ARBA" id="ARBA00023316"/>
    </source>
</evidence>
<dbReference type="InterPro" id="IPR001460">
    <property type="entry name" value="PCN-bd_Tpept"/>
</dbReference>
<evidence type="ECO:0000256" key="8">
    <source>
        <dbReference type="ARBA" id="ARBA00022692"/>
    </source>
</evidence>
<feature type="region of interest" description="Disordered" evidence="18">
    <location>
        <begin position="760"/>
        <end position="828"/>
    </location>
</feature>
<keyword evidence="12 19" id="KW-1133">Transmembrane helix</keyword>
<dbReference type="Gene3D" id="2.60.40.10">
    <property type="entry name" value="Immunoglobulins"/>
    <property type="match status" value="1"/>
</dbReference>
<evidence type="ECO:0000256" key="9">
    <source>
        <dbReference type="ARBA" id="ARBA00022801"/>
    </source>
</evidence>
<keyword evidence="23" id="KW-1185">Reference proteome</keyword>
<evidence type="ECO:0000256" key="1">
    <source>
        <dbReference type="ARBA" id="ARBA00007090"/>
    </source>
</evidence>
<dbReference type="GO" id="GO:0009002">
    <property type="term" value="F:serine-type D-Ala-D-Ala carboxypeptidase activity"/>
    <property type="evidence" value="ECO:0007669"/>
    <property type="project" value="UniProtKB-EC"/>
</dbReference>
<gene>
    <name evidence="22" type="ORF">D7Z26_02845</name>
</gene>
<dbReference type="GO" id="GO:0009252">
    <property type="term" value="P:peptidoglycan biosynthetic process"/>
    <property type="evidence" value="ECO:0007669"/>
    <property type="project" value="UniProtKB-KW"/>
</dbReference>
<keyword evidence="3" id="KW-1003">Cell membrane</keyword>
<dbReference type="Gene3D" id="3.40.710.10">
    <property type="entry name" value="DD-peptidase/beta-lactamase superfamily"/>
    <property type="match status" value="1"/>
</dbReference>
<dbReference type="GO" id="GO:0006508">
    <property type="term" value="P:proteolysis"/>
    <property type="evidence" value="ECO:0007669"/>
    <property type="project" value="UniProtKB-KW"/>
</dbReference>
<keyword evidence="4" id="KW-0121">Carboxypeptidase</keyword>
<evidence type="ECO:0000256" key="3">
    <source>
        <dbReference type="ARBA" id="ARBA00022475"/>
    </source>
</evidence>
<dbReference type="Pfam" id="PF00912">
    <property type="entry name" value="Transgly"/>
    <property type="match status" value="1"/>
</dbReference>
<evidence type="ECO:0000259" key="20">
    <source>
        <dbReference type="Pfam" id="PF00905"/>
    </source>
</evidence>
<keyword evidence="8 19" id="KW-0812">Transmembrane</keyword>
<keyword evidence="11" id="KW-0573">Peptidoglycan synthesis</keyword>
<evidence type="ECO:0000259" key="21">
    <source>
        <dbReference type="Pfam" id="PF00912"/>
    </source>
</evidence>
<dbReference type="NCBIfam" id="TIGR02074">
    <property type="entry name" value="PBP_1a_fam"/>
    <property type="match status" value="1"/>
</dbReference>
<keyword evidence="5" id="KW-0645">Protease</keyword>
<comment type="catalytic activity">
    <reaction evidence="16">
        <text>Preferential cleavage: (Ac)2-L-Lys-D-Ala-|-D-Ala. Also transpeptidation of peptidyl-alanyl moieties that are N-acyl substituents of D-alanine.</text>
        <dbReference type="EC" id="3.4.16.4"/>
    </reaction>
</comment>
<dbReference type="InterPro" id="IPR001264">
    <property type="entry name" value="Glyco_trans_51"/>
</dbReference>
<dbReference type="PANTHER" id="PTHR32282:SF32">
    <property type="entry name" value="PENICILLIN-BINDING PROTEIN 2A"/>
    <property type="match status" value="1"/>
</dbReference>
<evidence type="ECO:0000256" key="7">
    <source>
        <dbReference type="ARBA" id="ARBA00022679"/>
    </source>
</evidence>
<protein>
    <submittedName>
        <fullName evidence="22">PBP1A family penicillin-binding protein</fullName>
    </submittedName>
</protein>
<dbReference type="SUPFAM" id="SSF56601">
    <property type="entry name" value="beta-lactamase/transpeptidase-like"/>
    <property type="match status" value="1"/>
</dbReference>
<dbReference type="AlphaFoldDB" id="A0A494Y8H9"/>
<dbReference type="InterPro" id="IPR023346">
    <property type="entry name" value="Lysozyme-like_dom_sf"/>
</dbReference>
<dbReference type="GO" id="GO:0030288">
    <property type="term" value="C:outer membrane-bounded periplasmic space"/>
    <property type="evidence" value="ECO:0007669"/>
    <property type="project" value="TreeGrafter"/>
</dbReference>